<dbReference type="InterPro" id="IPR036322">
    <property type="entry name" value="WD40_repeat_dom_sf"/>
</dbReference>
<dbReference type="GO" id="GO:0042273">
    <property type="term" value="P:ribosomal large subunit biogenesis"/>
    <property type="evidence" value="ECO:0007669"/>
    <property type="project" value="InterPro"/>
</dbReference>
<dbReference type="Proteomes" id="UP000179807">
    <property type="component" value="Unassembled WGS sequence"/>
</dbReference>
<keyword evidence="3" id="KW-1185">Reference proteome</keyword>
<dbReference type="EMBL" id="MLAK01000880">
    <property type="protein sequence ID" value="OHT02155.1"/>
    <property type="molecule type" value="Genomic_DNA"/>
</dbReference>
<dbReference type="Gene3D" id="2.130.10.10">
    <property type="entry name" value="YVTN repeat-like/Quinoprotein amine dehydrogenase"/>
    <property type="match status" value="1"/>
</dbReference>
<feature type="compositionally biased region" description="Low complexity" evidence="1">
    <location>
        <begin position="258"/>
        <end position="269"/>
    </location>
</feature>
<evidence type="ECO:0000256" key="1">
    <source>
        <dbReference type="SAM" id="MobiDB-lite"/>
    </source>
</evidence>
<dbReference type="RefSeq" id="XP_068355291.1">
    <property type="nucleotide sequence ID" value="XM_068507587.1"/>
</dbReference>
<dbReference type="SUPFAM" id="SSF50978">
    <property type="entry name" value="WD40 repeat-like"/>
    <property type="match status" value="1"/>
</dbReference>
<feature type="compositionally biased region" description="Polar residues" evidence="1">
    <location>
        <begin position="244"/>
        <end position="257"/>
    </location>
</feature>
<comment type="caution">
    <text evidence="2">The sequence shown here is derived from an EMBL/GenBank/DDBJ whole genome shotgun (WGS) entry which is preliminary data.</text>
</comment>
<gene>
    <name evidence="2" type="ORF">TRFO_30860</name>
</gene>
<dbReference type="InterPro" id="IPR037379">
    <property type="entry name" value="WDR74/Nsa1"/>
</dbReference>
<dbReference type="VEuPathDB" id="TrichDB:TRFO_30860"/>
<organism evidence="2 3">
    <name type="scientific">Tritrichomonas foetus</name>
    <dbReference type="NCBI Taxonomy" id="1144522"/>
    <lineage>
        <taxon>Eukaryota</taxon>
        <taxon>Metamonada</taxon>
        <taxon>Parabasalia</taxon>
        <taxon>Tritrichomonadida</taxon>
        <taxon>Tritrichomonadidae</taxon>
        <taxon>Tritrichomonas</taxon>
    </lineage>
</organism>
<dbReference type="InterPro" id="IPR015943">
    <property type="entry name" value="WD40/YVTN_repeat-like_dom_sf"/>
</dbReference>
<accession>A0A1J4JSW9</accession>
<protein>
    <submittedName>
        <fullName evidence="2">Uncharacterized protein</fullName>
    </submittedName>
</protein>
<sequence>MRAFVGDILGKCRILDLWSDNTISRFGGNNDQLPDREWQCDAMNFTSNSEICVIHKNGIASFYNTDTQSRSCVVHLKDAKNGLDVSYHNGQYVACFDGKCTTFSKEKEIGSFETIQNASCAKIFENQCACGRVNDKLVIYDIDRGEQSWIAADQRLDEWKIPIPDNDRSLLFMDKNTLVVGQNDAVALVYDLRGGNEPVISQKVFEEFSLVSLCKLTDNLIAIGDTVGSLTIMDLQFPTQATEKLNDASNTASENGVTENANTENSTTEKTIDKLTLIGHKGYIGAPAGIVSIQKHPTLPYFSVLSMDRLVRMYNYEKRSKVPEKTAFARTKSKCFVMLDDAVPEEPDSSEDDWAELPEDGEGIWDNFVACPQAKKKMED</sequence>
<dbReference type="GO" id="GO:0005730">
    <property type="term" value="C:nucleolus"/>
    <property type="evidence" value="ECO:0007669"/>
    <property type="project" value="InterPro"/>
</dbReference>
<dbReference type="AlphaFoldDB" id="A0A1J4JSW9"/>
<evidence type="ECO:0000313" key="2">
    <source>
        <dbReference type="EMBL" id="OHT02155.1"/>
    </source>
</evidence>
<dbReference type="GeneID" id="94842291"/>
<reference evidence="2" key="1">
    <citation type="submission" date="2016-10" db="EMBL/GenBank/DDBJ databases">
        <authorList>
            <person name="Benchimol M."/>
            <person name="Almeida L.G."/>
            <person name="Vasconcelos A.T."/>
            <person name="Perreira-Neves A."/>
            <person name="Rosa I.A."/>
            <person name="Tasca T."/>
            <person name="Bogo M.R."/>
            <person name="de Souza W."/>
        </authorList>
    </citation>
    <scope>NUCLEOTIDE SEQUENCE [LARGE SCALE GENOMIC DNA]</scope>
    <source>
        <strain evidence="2">K</strain>
    </source>
</reference>
<name>A0A1J4JSW9_9EUKA</name>
<dbReference type="OrthoDB" id="18388at2759"/>
<proteinExistence type="predicted"/>
<feature type="region of interest" description="Disordered" evidence="1">
    <location>
        <begin position="244"/>
        <end position="269"/>
    </location>
</feature>
<dbReference type="PANTHER" id="PTHR16038:SF4">
    <property type="entry name" value="WD REPEAT-CONTAINING PROTEIN 74"/>
    <property type="match status" value="1"/>
</dbReference>
<evidence type="ECO:0000313" key="3">
    <source>
        <dbReference type="Proteomes" id="UP000179807"/>
    </source>
</evidence>
<dbReference type="PANTHER" id="PTHR16038">
    <property type="entry name" value="NOP SEVEN ASSOCIATED PROTEIN 1"/>
    <property type="match status" value="1"/>
</dbReference>
<dbReference type="GO" id="GO:0030687">
    <property type="term" value="C:preribosome, large subunit precursor"/>
    <property type="evidence" value="ECO:0007669"/>
    <property type="project" value="TreeGrafter"/>
</dbReference>